<feature type="repeat" description="ANK" evidence="3">
    <location>
        <begin position="526"/>
        <end position="558"/>
    </location>
</feature>
<dbReference type="SUPFAM" id="SSF48403">
    <property type="entry name" value="Ankyrin repeat"/>
    <property type="match status" value="1"/>
</dbReference>
<dbReference type="InterPro" id="IPR017946">
    <property type="entry name" value="PLC-like_Pdiesterase_TIM-brl"/>
</dbReference>
<keyword evidence="2 3" id="KW-0040">ANK repeat</keyword>
<name>A0A3G2S4U0_MALR7</name>
<feature type="repeat" description="ANK" evidence="3">
    <location>
        <begin position="349"/>
        <end position="381"/>
    </location>
</feature>
<dbReference type="Proteomes" id="UP000269793">
    <property type="component" value="Chromosome I"/>
</dbReference>
<keyword evidence="1" id="KW-0677">Repeat</keyword>
<gene>
    <name evidence="7" type="primary">nuc-2</name>
    <name evidence="7" type="ORF">DNF11_0237</name>
</gene>
<protein>
    <submittedName>
        <fullName evidence="7">Ankyrin repeat protein nuc-2</fullName>
    </submittedName>
</protein>
<feature type="repeat" description="ANK" evidence="3">
    <location>
        <begin position="460"/>
        <end position="492"/>
    </location>
</feature>
<evidence type="ECO:0000256" key="1">
    <source>
        <dbReference type="ARBA" id="ARBA00022737"/>
    </source>
</evidence>
<keyword evidence="8" id="KW-1185">Reference proteome</keyword>
<sequence length="1082" mass="119131">MKFGKQILSQQISGWGSYYLDYKFLKKIINSLEKGRIADAALFATSVRPEETSDGPQPLLPIDSPGSELQVHKAAFFFRLERELEKINAFYLQKESELRTRLTTLITKKRHLIALANRPVGHNVITRDTPSLVTLLEGFRYFEKDLSKLQQFIEINATGFRKILKKWDKRFKSQTKELYLARQVEVQPCFNREFMTEMSDIASASILQLESLADGHELPSTPFKNEVALLRGAAPLTGPVLVSDDDPVDDLEFASERPLDFDSADKHNNVIVELESQLTQAVHESRVDDAKQLIEQIQQQTSGGGDLDPPIHAGMAHLVWRALVTSTPDAMDAAIQGHLPNYAFVDDINARTALHISAHAGKLPLCRACVEHGVDPRASDVYGREALAYAAIGGFEDVCTYLLSLPPLRSPDDCVVHQVDLDGFSPLVHAIVRGRTGVVRILLDHVASIGAPAQTKSEHSDLSPMAIAAQCGLVDITRLLLEHGAEVGTNTEGLLPQTLAARAGHTECLRLLIDAQVDVNAVEKGTQCTPLFYAAEFGHAACVEMLLQSGASIEQVDEKGRHALFYAAWHGWRECTRMLLEAHAKAPKTSQPAPPAPVAETADMDLEGDGIPSLHLPPPIIPFRTYGHNYLDKRSLLCLSLSNQSIELHRQSFSDRPDIFPGLTSSFKLVLTPRNTSAGEQAGIPHTMIFPIAEEREEVSFQVADMEHFYLECEMYPTFGSARIAKTVLLPQVLQGLQNRTHMPLPLFDWHMNLMGHMNIVLECVRPYGSVQLQIGGHVETYWKSTLPSQNQPLTISPLPHPNTHDGQDTALYVTASSLSGDYLHVSVQFTQDLVPVVYALDRLPVDVWAPTVAQVTATEFDHIAQRTGHAWHVSDDDAGLAMPAWSQRLATTLVSLETLLKTLPQHVGVALDIRLDAAAAQPLNACIDATLQVVYDVAHRDKHRRRLFFSSTVPSACVALNWKQPNYAVFFMNNATLHSDAAVPTLPKDADPRQSSIAEAVRFAKGNNLLGLMLDTSILELVPELLTAVKAAGLVLITRSRPTTLSSTSTFAEPSLLGPPAIACPDAIDGFFEDHVIKCTK</sequence>
<dbReference type="EMBL" id="CP033148">
    <property type="protein sequence ID" value="AYO41187.1"/>
    <property type="molecule type" value="Genomic_DNA"/>
</dbReference>
<evidence type="ECO:0000259" key="5">
    <source>
        <dbReference type="PROSITE" id="PS51382"/>
    </source>
</evidence>
<feature type="coiled-coil region" evidence="4">
    <location>
        <begin position="264"/>
        <end position="300"/>
    </location>
</feature>
<dbReference type="GO" id="GO:0008081">
    <property type="term" value="F:phosphoric diester hydrolase activity"/>
    <property type="evidence" value="ECO:0007669"/>
    <property type="project" value="InterPro"/>
</dbReference>
<evidence type="ECO:0000259" key="6">
    <source>
        <dbReference type="PROSITE" id="PS51704"/>
    </source>
</evidence>
<dbReference type="InterPro" id="IPR004331">
    <property type="entry name" value="SPX_dom"/>
</dbReference>
<dbReference type="VEuPathDB" id="FungiDB:DNF11_0237"/>
<dbReference type="Gene3D" id="3.20.20.190">
    <property type="entry name" value="Phosphatidylinositol (PI) phosphodiesterase"/>
    <property type="match status" value="1"/>
</dbReference>
<proteinExistence type="predicted"/>
<dbReference type="PROSITE" id="PS50297">
    <property type="entry name" value="ANK_REP_REGION"/>
    <property type="match status" value="2"/>
</dbReference>
<reference evidence="7 8" key="1">
    <citation type="submission" date="2018-10" db="EMBL/GenBank/DDBJ databases">
        <title>Complete genome sequence of Malassezia restricta CBS 7877.</title>
        <authorList>
            <person name="Morand S.C."/>
            <person name="Bertignac M."/>
            <person name="Iltis A."/>
            <person name="Kolder I."/>
            <person name="Pirovano W."/>
            <person name="Jourdain R."/>
            <person name="Clavaud C."/>
        </authorList>
    </citation>
    <scope>NUCLEOTIDE SEQUENCE [LARGE SCALE GENOMIC DNA]</scope>
    <source>
        <strain evidence="7 8">CBS 7877</strain>
    </source>
</reference>
<dbReference type="Pfam" id="PF25329">
    <property type="entry name" value="C2_GDE1"/>
    <property type="match status" value="1"/>
</dbReference>
<dbReference type="InterPro" id="IPR036770">
    <property type="entry name" value="Ankyrin_rpt-contain_sf"/>
</dbReference>
<evidence type="ECO:0000256" key="2">
    <source>
        <dbReference type="ARBA" id="ARBA00023043"/>
    </source>
</evidence>
<dbReference type="GO" id="GO:0006629">
    <property type="term" value="P:lipid metabolic process"/>
    <property type="evidence" value="ECO:0007669"/>
    <property type="project" value="InterPro"/>
</dbReference>
<keyword evidence="4" id="KW-0175">Coiled coil</keyword>
<dbReference type="CDD" id="cd14483">
    <property type="entry name" value="SPX_PHO81_NUC-2_like"/>
    <property type="match status" value="1"/>
</dbReference>
<feature type="repeat" description="ANK" evidence="3">
    <location>
        <begin position="492"/>
        <end position="524"/>
    </location>
</feature>
<dbReference type="SMART" id="SM00248">
    <property type="entry name" value="ANK"/>
    <property type="match status" value="7"/>
</dbReference>
<evidence type="ECO:0000313" key="7">
    <source>
        <dbReference type="EMBL" id="AYO41187.1"/>
    </source>
</evidence>
<dbReference type="AlphaFoldDB" id="A0A3G2S4U0"/>
<evidence type="ECO:0000313" key="8">
    <source>
        <dbReference type="Proteomes" id="UP000269793"/>
    </source>
</evidence>
<dbReference type="Pfam" id="PF03105">
    <property type="entry name" value="SPX"/>
    <property type="match status" value="2"/>
</dbReference>
<feature type="repeat" description="ANK" evidence="3">
    <location>
        <begin position="422"/>
        <end position="454"/>
    </location>
</feature>
<dbReference type="SUPFAM" id="SSF51695">
    <property type="entry name" value="PLC-like phosphodiesterases"/>
    <property type="match status" value="1"/>
</dbReference>
<accession>A0A3G2S4U0</accession>
<dbReference type="Gene3D" id="1.25.40.20">
    <property type="entry name" value="Ankyrin repeat-containing domain"/>
    <property type="match status" value="2"/>
</dbReference>
<evidence type="ECO:0000256" key="3">
    <source>
        <dbReference type="PROSITE-ProRule" id="PRU00023"/>
    </source>
</evidence>
<dbReference type="PROSITE" id="PS51704">
    <property type="entry name" value="GP_PDE"/>
    <property type="match status" value="1"/>
</dbReference>
<feature type="domain" description="GP-PDE" evidence="6">
    <location>
        <begin position="776"/>
        <end position="1082"/>
    </location>
</feature>
<organism evidence="7 8">
    <name type="scientific">Malassezia restricta (strain ATCC 96810 / NBRC 103918 / CBS 7877)</name>
    <name type="common">Seborrheic dermatitis infection agent</name>
    <dbReference type="NCBI Taxonomy" id="425264"/>
    <lineage>
        <taxon>Eukaryota</taxon>
        <taxon>Fungi</taxon>
        <taxon>Dikarya</taxon>
        <taxon>Basidiomycota</taxon>
        <taxon>Ustilaginomycotina</taxon>
        <taxon>Malasseziomycetes</taxon>
        <taxon>Malasseziales</taxon>
        <taxon>Malasseziaceae</taxon>
        <taxon>Malassezia</taxon>
    </lineage>
</organism>
<evidence type="ECO:0000256" key="4">
    <source>
        <dbReference type="SAM" id="Coils"/>
    </source>
</evidence>
<dbReference type="InterPro" id="IPR030395">
    <property type="entry name" value="GP_PDE_dom"/>
</dbReference>
<dbReference type="PROSITE" id="PS51382">
    <property type="entry name" value="SPX"/>
    <property type="match status" value="1"/>
</dbReference>
<dbReference type="STRING" id="425264.A0A3G2S4U0"/>
<dbReference type="PROSITE" id="PS50088">
    <property type="entry name" value="ANK_REPEAT"/>
    <property type="match status" value="5"/>
</dbReference>
<dbReference type="PANTHER" id="PTHR24198">
    <property type="entry name" value="ANKYRIN REPEAT AND PROTEIN KINASE DOMAIN-CONTAINING PROTEIN"/>
    <property type="match status" value="1"/>
</dbReference>
<dbReference type="OrthoDB" id="1577640at2759"/>
<feature type="domain" description="SPX" evidence="5">
    <location>
        <begin position="1"/>
        <end position="181"/>
    </location>
</feature>
<dbReference type="InterPro" id="IPR002110">
    <property type="entry name" value="Ankyrin_rpt"/>
</dbReference>
<dbReference type="Pfam" id="PF12796">
    <property type="entry name" value="Ank_2"/>
    <property type="match status" value="3"/>
</dbReference>
<dbReference type="InterPro" id="IPR057506">
    <property type="entry name" value="C2_GPCPD1"/>
</dbReference>
<dbReference type="Pfam" id="PF03009">
    <property type="entry name" value="GDPD"/>
    <property type="match status" value="1"/>
</dbReference>
<dbReference type="PANTHER" id="PTHR24198:SF165">
    <property type="entry name" value="ANKYRIN REPEAT-CONTAINING PROTEIN-RELATED"/>
    <property type="match status" value="1"/>
</dbReference>